<gene>
    <name evidence="2" type="ORF">PPL_04995</name>
</gene>
<dbReference type="InParanoid" id="D3B951"/>
<name>D3B951_HETP5</name>
<proteinExistence type="predicted"/>
<evidence type="ECO:0000256" key="1">
    <source>
        <dbReference type="SAM" id="MobiDB-lite"/>
    </source>
</evidence>
<protein>
    <submittedName>
        <fullName evidence="2">Uncharacterized protein</fullName>
    </submittedName>
</protein>
<sequence>MLMAHEWDQSFTFLSTSSIADCGFISADRYASLSDDTKDNRPYKIPPDFMVQAVMCISTAMLSCLSCQPSSCPTKQRLQRDQSTTVGHSKERETIGQPRGSPTR</sequence>
<dbReference type="RefSeq" id="XP_020434207.1">
    <property type="nucleotide sequence ID" value="XM_020575891.1"/>
</dbReference>
<evidence type="ECO:0000313" key="3">
    <source>
        <dbReference type="Proteomes" id="UP000001396"/>
    </source>
</evidence>
<dbReference type="GeneID" id="31360481"/>
<accession>D3B951</accession>
<organism evidence="2 3">
    <name type="scientific">Heterostelium pallidum (strain ATCC 26659 / Pp 5 / PN500)</name>
    <name type="common">Cellular slime mold</name>
    <name type="synonym">Polysphondylium pallidum</name>
    <dbReference type="NCBI Taxonomy" id="670386"/>
    <lineage>
        <taxon>Eukaryota</taxon>
        <taxon>Amoebozoa</taxon>
        <taxon>Evosea</taxon>
        <taxon>Eumycetozoa</taxon>
        <taxon>Dictyostelia</taxon>
        <taxon>Acytosteliales</taxon>
        <taxon>Acytosteliaceae</taxon>
        <taxon>Heterostelium</taxon>
    </lineage>
</organism>
<comment type="caution">
    <text evidence="2">The sequence shown here is derived from an EMBL/GenBank/DDBJ whole genome shotgun (WGS) entry which is preliminary data.</text>
</comment>
<feature type="region of interest" description="Disordered" evidence="1">
    <location>
        <begin position="70"/>
        <end position="104"/>
    </location>
</feature>
<dbReference type="EMBL" id="ADBJ01000021">
    <property type="protein sequence ID" value="EFA82090.1"/>
    <property type="molecule type" value="Genomic_DNA"/>
</dbReference>
<keyword evidence="3" id="KW-1185">Reference proteome</keyword>
<dbReference type="Proteomes" id="UP000001396">
    <property type="component" value="Unassembled WGS sequence"/>
</dbReference>
<evidence type="ECO:0000313" key="2">
    <source>
        <dbReference type="EMBL" id="EFA82090.1"/>
    </source>
</evidence>
<reference evidence="2 3" key="1">
    <citation type="journal article" date="2011" name="Genome Res.">
        <title>Phylogeny-wide analysis of social amoeba genomes highlights ancient origins for complex intercellular communication.</title>
        <authorList>
            <person name="Heidel A.J."/>
            <person name="Lawal H.M."/>
            <person name="Felder M."/>
            <person name="Schilde C."/>
            <person name="Helps N.R."/>
            <person name="Tunggal B."/>
            <person name="Rivero F."/>
            <person name="John U."/>
            <person name="Schleicher M."/>
            <person name="Eichinger L."/>
            <person name="Platzer M."/>
            <person name="Noegel A.A."/>
            <person name="Schaap P."/>
            <person name="Gloeckner G."/>
        </authorList>
    </citation>
    <scope>NUCLEOTIDE SEQUENCE [LARGE SCALE GENOMIC DNA]</scope>
    <source>
        <strain evidence="3">ATCC 26659 / Pp 5 / PN500</strain>
    </source>
</reference>
<dbReference type="AlphaFoldDB" id="D3B951"/>